<feature type="domain" description="Winged helix" evidence="1">
    <location>
        <begin position="27"/>
        <end position="101"/>
    </location>
</feature>
<organism evidence="2 3">
    <name type="scientific">Sinorhizobium fredii (strain NBRC 101917 / NGR234)</name>
    <dbReference type="NCBI Taxonomy" id="394"/>
    <lineage>
        <taxon>Bacteria</taxon>
        <taxon>Pseudomonadati</taxon>
        <taxon>Pseudomonadota</taxon>
        <taxon>Alphaproteobacteria</taxon>
        <taxon>Hyphomicrobiales</taxon>
        <taxon>Rhizobiaceae</taxon>
        <taxon>Sinorhizobium/Ensifer group</taxon>
        <taxon>Sinorhizobium</taxon>
    </lineage>
</organism>
<dbReference type="AlphaFoldDB" id="C3MAD0"/>
<reference evidence="2 3" key="1">
    <citation type="journal article" date="2009" name="Appl. Environ. Microbiol.">
        <title>Rhizobium sp. strain NGR234 possesses a remarkable number of secretion systems.</title>
        <authorList>
            <person name="Schmeisser C."/>
            <person name="Liesegang H."/>
            <person name="Krysciak D."/>
            <person name="Bakkou N."/>
            <person name="Le Quere A."/>
            <person name="Wollherr A."/>
            <person name="Heinemeyer I."/>
            <person name="Morgenstern B."/>
            <person name="Pommerening-Roeser A."/>
            <person name="Flores M."/>
            <person name="Palacios R."/>
            <person name="Brenner S."/>
            <person name="Gottschalk G."/>
            <person name="Schmitz R.A."/>
            <person name="Broughton W.J."/>
            <person name="Perret X."/>
            <person name="Strittmatter A.W."/>
            <person name="Streit W.R."/>
        </authorList>
    </citation>
    <scope>NUCLEOTIDE SEQUENCE [LARGE SCALE GENOMIC DNA]</scope>
    <source>
        <strain evidence="3">NBRC 101917 / NGR234</strain>
    </source>
</reference>
<dbReference type="RefSeq" id="WP_012707692.1">
    <property type="nucleotide sequence ID" value="NC_012587.1"/>
</dbReference>
<evidence type="ECO:0000313" key="2">
    <source>
        <dbReference type="EMBL" id="ACP24909.1"/>
    </source>
</evidence>
<sequence>MTGLSRRQQTIQVNILNDNNEPCGLPVTLVGRECWTLRKLLDAGERGVSSLDHIGPRLSHYVMKLRRAGITIETVPTLHGGDFPGVHGVYVLRSRLSVLEDNTRAAA</sequence>
<dbReference type="STRING" id="394.NGR_c11240"/>
<dbReference type="OrthoDB" id="7211172at2"/>
<evidence type="ECO:0000313" key="3">
    <source>
        <dbReference type="Proteomes" id="UP000001054"/>
    </source>
</evidence>
<dbReference type="Proteomes" id="UP000001054">
    <property type="component" value="Chromosome"/>
</dbReference>
<dbReference type="eggNOG" id="ENOG5033JYF">
    <property type="taxonomic scope" value="Bacteria"/>
</dbReference>
<proteinExistence type="predicted"/>
<accession>C3MAD0</accession>
<dbReference type="PATRIC" id="fig|394.7.peg.3950"/>
<keyword evidence="3" id="KW-1185">Reference proteome</keyword>
<protein>
    <recommendedName>
        <fullName evidence="1">Winged helix domain-containing protein</fullName>
    </recommendedName>
</protein>
<dbReference type="EMBL" id="CP001389">
    <property type="protein sequence ID" value="ACP24909.1"/>
    <property type="molecule type" value="Genomic_DNA"/>
</dbReference>
<dbReference type="KEGG" id="rhi:NGR_c11240"/>
<name>C3MAD0_SINFN</name>
<dbReference type="HOGENOM" id="CLU_170364_0_0_5"/>
<evidence type="ECO:0000259" key="1">
    <source>
        <dbReference type="Pfam" id="PF22324"/>
    </source>
</evidence>
<dbReference type="Pfam" id="PF22324">
    <property type="entry name" value="HTH_91"/>
    <property type="match status" value="1"/>
</dbReference>
<dbReference type="InterPro" id="IPR054382">
    <property type="entry name" value="wHTH_alphaproteobact"/>
</dbReference>
<gene>
    <name evidence="2" type="ordered locus">NGR_c11240</name>
</gene>